<organism evidence="2 3">
    <name type="scientific">Cinchona calisaya</name>
    <dbReference type="NCBI Taxonomy" id="153742"/>
    <lineage>
        <taxon>Eukaryota</taxon>
        <taxon>Viridiplantae</taxon>
        <taxon>Streptophyta</taxon>
        <taxon>Embryophyta</taxon>
        <taxon>Tracheophyta</taxon>
        <taxon>Spermatophyta</taxon>
        <taxon>Magnoliopsida</taxon>
        <taxon>eudicotyledons</taxon>
        <taxon>Gunneridae</taxon>
        <taxon>Pentapetalae</taxon>
        <taxon>asterids</taxon>
        <taxon>lamiids</taxon>
        <taxon>Gentianales</taxon>
        <taxon>Rubiaceae</taxon>
        <taxon>Cinchonoideae</taxon>
        <taxon>Cinchoneae</taxon>
        <taxon>Cinchona</taxon>
    </lineage>
</organism>
<keyword evidence="3" id="KW-1185">Reference proteome</keyword>
<sequence length="118" mass="12977">MIGDNLSILGANQISENFDANRLPEKINGLAALDALGTRSVGLRQIAYMYYTILLSFNVISWGYWLGPLQEDHYGLLTITREEKDDACAESVWQRAKMVVTESRGGGGKQHNGDSGGR</sequence>
<proteinExistence type="predicted"/>
<evidence type="ECO:0000313" key="2">
    <source>
        <dbReference type="EMBL" id="KAL3519936.1"/>
    </source>
</evidence>
<dbReference type="EMBL" id="JBJUIK010000008">
    <property type="protein sequence ID" value="KAL3519936.1"/>
    <property type="molecule type" value="Genomic_DNA"/>
</dbReference>
<name>A0ABD2ZKF7_9GENT</name>
<keyword evidence="1" id="KW-1133">Transmembrane helix</keyword>
<dbReference type="Proteomes" id="UP001630127">
    <property type="component" value="Unassembled WGS sequence"/>
</dbReference>
<feature type="transmembrane region" description="Helical" evidence="1">
    <location>
        <begin position="48"/>
        <end position="67"/>
    </location>
</feature>
<comment type="caution">
    <text evidence="2">The sequence shown here is derived from an EMBL/GenBank/DDBJ whole genome shotgun (WGS) entry which is preliminary data.</text>
</comment>
<accession>A0ABD2ZKF7</accession>
<keyword evidence="1" id="KW-0812">Transmembrane</keyword>
<evidence type="ECO:0000313" key="3">
    <source>
        <dbReference type="Proteomes" id="UP001630127"/>
    </source>
</evidence>
<evidence type="ECO:0000256" key="1">
    <source>
        <dbReference type="SAM" id="Phobius"/>
    </source>
</evidence>
<reference evidence="2 3" key="1">
    <citation type="submission" date="2024-11" db="EMBL/GenBank/DDBJ databases">
        <title>A near-complete genome assembly of Cinchona calisaya.</title>
        <authorList>
            <person name="Lian D.C."/>
            <person name="Zhao X.W."/>
            <person name="Wei L."/>
        </authorList>
    </citation>
    <scope>NUCLEOTIDE SEQUENCE [LARGE SCALE GENOMIC DNA]</scope>
    <source>
        <tissue evidence="2">Nenye</tissue>
    </source>
</reference>
<protein>
    <submittedName>
        <fullName evidence="2">Uncharacterized protein</fullName>
    </submittedName>
</protein>
<gene>
    <name evidence="2" type="ORF">ACH5RR_018085</name>
</gene>
<dbReference type="AlphaFoldDB" id="A0ABD2ZKF7"/>
<keyword evidence="1" id="KW-0472">Membrane</keyword>